<evidence type="ECO:0000256" key="2">
    <source>
        <dbReference type="ARBA" id="ARBA00023002"/>
    </source>
</evidence>
<dbReference type="PRINTS" id="PR00080">
    <property type="entry name" value="SDRFAMILY"/>
</dbReference>
<keyword evidence="6" id="KW-1185">Reference proteome</keyword>
<protein>
    <submittedName>
        <fullName evidence="5">NAD(P)-dependent dehydrogenase (Short-subunit alcohol dehydrogenase family)</fullName>
    </submittedName>
</protein>
<evidence type="ECO:0000259" key="4">
    <source>
        <dbReference type="SMART" id="SM00822"/>
    </source>
</evidence>
<dbReference type="SUPFAM" id="SSF51735">
    <property type="entry name" value="NAD(P)-binding Rossmann-fold domains"/>
    <property type="match status" value="1"/>
</dbReference>
<comment type="similarity">
    <text evidence="1 3">Belongs to the short-chain dehydrogenases/reductases (SDR) family.</text>
</comment>
<feature type="domain" description="Ketoreductase" evidence="4">
    <location>
        <begin position="15"/>
        <end position="193"/>
    </location>
</feature>
<dbReference type="PANTHER" id="PTHR43391">
    <property type="entry name" value="RETINOL DEHYDROGENASE-RELATED"/>
    <property type="match status" value="1"/>
</dbReference>
<dbReference type="Proteomes" id="UP001226389">
    <property type="component" value="Unassembled WGS sequence"/>
</dbReference>
<dbReference type="InterPro" id="IPR036291">
    <property type="entry name" value="NAD(P)-bd_dom_sf"/>
</dbReference>
<sequence length="295" mass="30856">MSEQASADSDTAAGPVVLITGTSTGIGLASAIETARSGWKTVATMRDLRRAEALRAEARAAGVELDIRQLDVTEAGDIQREIAYCLNTYGRLDALVNNAGSAAVGTVEMMETIHFRNAMELNFFGVVALTRAAMPLLRDSSGCVITVSSVGGVVGQPFNEAYCAAKFAVEGFLESLQPVARTVGVRVHLIEPGAVSSSFVENAGIDSGALLSAAGPYRPAISAYLERTSRQFASSSAQQPADVAEVVLSTLQDSSAAFRIQTSSWARDFVAAKLNDLDGSKVTGLTAGWVTTQQG</sequence>
<dbReference type="SMART" id="SM00822">
    <property type="entry name" value="PKS_KR"/>
    <property type="match status" value="1"/>
</dbReference>
<dbReference type="PANTHER" id="PTHR43391:SF86">
    <property type="entry name" value="SHORT-CHAIN DEHYDROGENASE_REDUCTASE FAMILY PROTEIN"/>
    <property type="match status" value="1"/>
</dbReference>
<evidence type="ECO:0000256" key="3">
    <source>
        <dbReference type="RuleBase" id="RU000363"/>
    </source>
</evidence>
<organism evidence="5 6">
    <name type="scientific">Pseudarthrobacter defluvii</name>
    <dbReference type="NCBI Taxonomy" id="410837"/>
    <lineage>
        <taxon>Bacteria</taxon>
        <taxon>Bacillati</taxon>
        <taxon>Actinomycetota</taxon>
        <taxon>Actinomycetes</taxon>
        <taxon>Micrococcales</taxon>
        <taxon>Micrococcaceae</taxon>
        <taxon>Pseudarthrobacter</taxon>
    </lineage>
</organism>
<evidence type="ECO:0000256" key="1">
    <source>
        <dbReference type="ARBA" id="ARBA00006484"/>
    </source>
</evidence>
<reference evidence="5 6" key="1">
    <citation type="submission" date="2023-07" db="EMBL/GenBank/DDBJ databases">
        <title>Sorghum-associated microbial communities from plants grown in Nebraska, USA.</title>
        <authorList>
            <person name="Schachtman D."/>
        </authorList>
    </citation>
    <scope>NUCLEOTIDE SEQUENCE [LARGE SCALE GENOMIC DNA]</scope>
    <source>
        <strain evidence="5 6">DS994</strain>
    </source>
</reference>
<gene>
    <name evidence="5" type="ORF">J2T22_003170</name>
</gene>
<evidence type="ECO:0000313" key="6">
    <source>
        <dbReference type="Proteomes" id="UP001226389"/>
    </source>
</evidence>
<dbReference type="PRINTS" id="PR00081">
    <property type="entry name" value="GDHRDH"/>
</dbReference>
<keyword evidence="2" id="KW-0560">Oxidoreductase</keyword>
<dbReference type="InterPro" id="IPR002347">
    <property type="entry name" value="SDR_fam"/>
</dbReference>
<proteinExistence type="inferred from homology"/>
<accession>A0ABT9UK21</accession>
<comment type="caution">
    <text evidence="5">The sequence shown here is derived from an EMBL/GenBank/DDBJ whole genome shotgun (WGS) entry which is preliminary data.</text>
</comment>
<dbReference type="PROSITE" id="PS00061">
    <property type="entry name" value="ADH_SHORT"/>
    <property type="match status" value="1"/>
</dbReference>
<dbReference type="RefSeq" id="WP_307491853.1">
    <property type="nucleotide sequence ID" value="NZ_JAUSSY010000011.1"/>
</dbReference>
<evidence type="ECO:0000313" key="5">
    <source>
        <dbReference type="EMBL" id="MDQ0119975.1"/>
    </source>
</evidence>
<name>A0ABT9UK21_9MICC</name>
<dbReference type="Gene3D" id="3.40.50.720">
    <property type="entry name" value="NAD(P)-binding Rossmann-like Domain"/>
    <property type="match status" value="1"/>
</dbReference>
<dbReference type="InterPro" id="IPR020904">
    <property type="entry name" value="Sc_DH/Rdtase_CS"/>
</dbReference>
<dbReference type="InterPro" id="IPR057326">
    <property type="entry name" value="KR_dom"/>
</dbReference>
<dbReference type="Pfam" id="PF00106">
    <property type="entry name" value="adh_short"/>
    <property type="match status" value="1"/>
</dbReference>
<dbReference type="EMBL" id="JAUSSY010000011">
    <property type="protein sequence ID" value="MDQ0119975.1"/>
    <property type="molecule type" value="Genomic_DNA"/>
</dbReference>